<keyword evidence="3" id="KW-1185">Reference proteome</keyword>
<accession>V6KC65</accession>
<proteinExistence type="predicted"/>
<evidence type="ECO:0000256" key="1">
    <source>
        <dbReference type="SAM" id="MobiDB-lite"/>
    </source>
</evidence>
<feature type="compositionally biased region" description="Pro residues" evidence="1">
    <location>
        <begin position="1"/>
        <end position="10"/>
    </location>
</feature>
<organism evidence="2 3">
    <name type="scientific">Streptomyces roseochromogenus subsp. oscitans DS 12.976</name>
    <dbReference type="NCBI Taxonomy" id="1352936"/>
    <lineage>
        <taxon>Bacteria</taxon>
        <taxon>Bacillati</taxon>
        <taxon>Actinomycetota</taxon>
        <taxon>Actinomycetes</taxon>
        <taxon>Kitasatosporales</taxon>
        <taxon>Streptomycetaceae</taxon>
        <taxon>Streptomyces</taxon>
    </lineage>
</organism>
<reference evidence="2 3" key="1">
    <citation type="journal article" date="2014" name="Genome Announc.">
        <title>Draft Genome Sequence of Streptomyces roseochromogenes subsp. oscitans DS 12.976, Producer of the Aminocoumarin Antibiotic Clorobiocin.</title>
        <authorList>
            <person name="Ruckert C."/>
            <person name="Kalinowski J."/>
            <person name="Heide L."/>
            <person name="Apel A.K."/>
        </authorList>
    </citation>
    <scope>NUCLEOTIDE SEQUENCE [LARGE SCALE GENOMIC DNA]</scope>
    <source>
        <strain evidence="2 3">DS 12.976</strain>
    </source>
</reference>
<dbReference type="EMBL" id="AWQX01000174">
    <property type="protein sequence ID" value="EST29638.1"/>
    <property type="molecule type" value="Genomic_DNA"/>
</dbReference>
<dbReference type="RefSeq" id="WP_023547955.1">
    <property type="nucleotide sequence ID" value="NZ_CM002285.1"/>
</dbReference>
<dbReference type="AlphaFoldDB" id="V6KC65"/>
<evidence type="ECO:0000313" key="2">
    <source>
        <dbReference type="EMBL" id="EST29638.1"/>
    </source>
</evidence>
<dbReference type="Proteomes" id="UP000017984">
    <property type="component" value="Chromosome"/>
</dbReference>
<feature type="region of interest" description="Disordered" evidence="1">
    <location>
        <begin position="1"/>
        <end position="87"/>
    </location>
</feature>
<gene>
    <name evidence="2" type="ORF">M878_20115</name>
</gene>
<evidence type="ECO:0000313" key="3">
    <source>
        <dbReference type="Proteomes" id="UP000017984"/>
    </source>
</evidence>
<comment type="caution">
    <text evidence="2">The sequence shown here is derived from an EMBL/GenBank/DDBJ whole genome shotgun (WGS) entry which is preliminary data.</text>
</comment>
<name>V6KC65_STRRC</name>
<protein>
    <submittedName>
        <fullName evidence="2">Uncharacterized protein</fullName>
    </submittedName>
</protein>
<feature type="compositionally biased region" description="Acidic residues" evidence="1">
    <location>
        <begin position="12"/>
        <end position="27"/>
    </location>
</feature>
<dbReference type="HOGENOM" id="CLU_2482041_0_0_11"/>
<sequence length="87" mass="9658">MPAHQLPPPSYDEAEEDDEDDEDDERDDRERPREPPLPSDTRARRFLDSPVSAPMVTNAATATTKMMPIPMASPSFRSPEAAPRGPP</sequence>